<dbReference type="Gene3D" id="1.10.287.130">
    <property type="match status" value="1"/>
</dbReference>
<dbReference type="PANTHER" id="PTHR43065:SF46">
    <property type="entry name" value="C4-DICARBOXYLATE TRANSPORT SENSOR PROTEIN DCTB"/>
    <property type="match status" value="1"/>
</dbReference>
<dbReference type="SUPFAM" id="SSF47384">
    <property type="entry name" value="Homodimeric domain of signal transducing histidine kinase"/>
    <property type="match status" value="1"/>
</dbReference>
<feature type="coiled-coil region" evidence="13">
    <location>
        <begin position="295"/>
        <end position="329"/>
    </location>
</feature>
<dbReference type="InterPro" id="IPR036097">
    <property type="entry name" value="HisK_dim/P_sf"/>
</dbReference>
<keyword evidence="16" id="KW-1185">Reference proteome</keyword>
<dbReference type="PIRSF" id="PIRSF036431">
    <property type="entry name" value="STHK_DctB"/>
    <property type="match status" value="1"/>
</dbReference>
<evidence type="ECO:0000256" key="1">
    <source>
        <dbReference type="ARBA" id="ARBA00000085"/>
    </source>
</evidence>
<evidence type="ECO:0000256" key="9">
    <source>
        <dbReference type="ARBA" id="ARBA00022777"/>
    </source>
</evidence>
<keyword evidence="7" id="KW-0812">Transmembrane</keyword>
<comment type="catalytic activity">
    <reaction evidence="1">
        <text>ATP + protein L-histidine = ADP + protein N-phospho-L-histidine.</text>
        <dbReference type="EC" id="2.7.13.3"/>
    </reaction>
</comment>
<dbReference type="PROSITE" id="PS50109">
    <property type="entry name" value="HIS_KIN"/>
    <property type="match status" value="1"/>
</dbReference>
<keyword evidence="10" id="KW-0067">ATP-binding</keyword>
<evidence type="ECO:0000256" key="7">
    <source>
        <dbReference type="ARBA" id="ARBA00022692"/>
    </source>
</evidence>
<name>A0ABQ5VXH3_9RHOB</name>
<dbReference type="CDD" id="cd00082">
    <property type="entry name" value="HisKA"/>
    <property type="match status" value="1"/>
</dbReference>
<evidence type="ECO:0000256" key="2">
    <source>
        <dbReference type="ARBA" id="ARBA00004651"/>
    </source>
</evidence>
<comment type="subcellular location">
    <subcellularLocation>
        <location evidence="2">Cell membrane</location>
        <topology evidence="2">Multi-pass membrane protein</topology>
    </subcellularLocation>
</comment>
<sequence length="563" mass="62019">MTLLQRPLIIALYTVFALLCGFATYQLAYKAGLDRLAKTGLVRIAQANDRLLGQLSKIKIIPVLLSESPIIIEAISKPQEINAFLLDKALVSGVDRIYVAHTNGNVLASSDVNTPASHLGKNVSNHPDFIAAKNGRLGFSHHLNPDSNAREFHYTSGIFSDTGPTIGVVGVHINISELEFEWAIDEVPIAYFDATNTIFVSNRPQLALRSFHHGPNALIPQSDRFWGHQIVRFKNNSTLADNNLILSRFIPQLGMTAVAFLDTSAIKDTAQMQSMLAITLLTALGLGLTILAQRRQSLSDQLALEEEANSKLEARVEARTKQLRSAQNQLVQAGKLSALGQMAANLSHELNQPLAAMQNFSENGTKLLAKGRAGEAQVNFSMIQTQVDRMTRIIRNLRAFSRKENEEIETVNLQDVIKDALTLAETRLQREETVLIRHGNTEPLWVKGGQIRLQQVLINLLNNAMDAMAHQETRCITLFTECTAETASVRLRDTGTGLENPNRVFEPFYSTKDRGASKGLGLGLSISYGIIGSFGGHLTCKNLPEGGAEFQLDLNRIDQRDRP</sequence>
<keyword evidence="11" id="KW-1133">Transmembrane helix</keyword>
<dbReference type="InterPro" id="IPR003661">
    <property type="entry name" value="HisK_dim/P_dom"/>
</dbReference>
<evidence type="ECO:0000256" key="12">
    <source>
        <dbReference type="ARBA" id="ARBA00023012"/>
    </source>
</evidence>
<gene>
    <name evidence="15" type="ORF">GCM10007939_24270</name>
</gene>
<proteinExistence type="predicted"/>
<keyword evidence="9 15" id="KW-0418">Kinase</keyword>
<keyword evidence="4" id="KW-1003">Cell membrane</keyword>
<dbReference type="Gene3D" id="3.30.565.10">
    <property type="entry name" value="Histidine kinase-like ATPase, C-terminal domain"/>
    <property type="match status" value="1"/>
</dbReference>
<dbReference type="EC" id="2.7.13.3" evidence="3"/>
<accession>A0ABQ5VXH3</accession>
<dbReference type="EMBL" id="BSNN01000008">
    <property type="protein sequence ID" value="GLQ36143.1"/>
    <property type="molecule type" value="Genomic_DNA"/>
</dbReference>
<dbReference type="SMART" id="SM00387">
    <property type="entry name" value="HATPase_c"/>
    <property type="match status" value="1"/>
</dbReference>
<dbReference type="Gene3D" id="3.30.450.20">
    <property type="entry name" value="PAS domain"/>
    <property type="match status" value="1"/>
</dbReference>
<dbReference type="InterPro" id="IPR005467">
    <property type="entry name" value="His_kinase_dom"/>
</dbReference>
<dbReference type="InterPro" id="IPR004358">
    <property type="entry name" value="Sig_transdc_His_kin-like_C"/>
</dbReference>
<dbReference type="Pfam" id="PF02518">
    <property type="entry name" value="HATPase_c"/>
    <property type="match status" value="1"/>
</dbReference>
<keyword evidence="12" id="KW-0902">Two-component regulatory system</keyword>
<dbReference type="GO" id="GO:0016301">
    <property type="term" value="F:kinase activity"/>
    <property type="evidence" value="ECO:0007669"/>
    <property type="project" value="UniProtKB-KW"/>
</dbReference>
<feature type="domain" description="Histidine kinase" evidence="14">
    <location>
        <begin position="345"/>
        <end position="558"/>
    </location>
</feature>
<dbReference type="SUPFAM" id="SSF103190">
    <property type="entry name" value="Sensory domain-like"/>
    <property type="match status" value="1"/>
</dbReference>
<dbReference type="InterPro" id="IPR029151">
    <property type="entry name" value="Sensor-like_sf"/>
</dbReference>
<evidence type="ECO:0000256" key="8">
    <source>
        <dbReference type="ARBA" id="ARBA00022741"/>
    </source>
</evidence>
<dbReference type="SMART" id="SM00388">
    <property type="entry name" value="HisKA"/>
    <property type="match status" value="1"/>
</dbReference>
<evidence type="ECO:0000256" key="11">
    <source>
        <dbReference type="ARBA" id="ARBA00022989"/>
    </source>
</evidence>
<evidence type="ECO:0000256" key="5">
    <source>
        <dbReference type="ARBA" id="ARBA00022553"/>
    </source>
</evidence>
<protein>
    <recommendedName>
        <fullName evidence="3">histidine kinase</fullName>
        <ecNumber evidence="3">2.7.13.3</ecNumber>
    </recommendedName>
</protein>
<comment type="caution">
    <text evidence="15">The sequence shown here is derived from an EMBL/GenBank/DDBJ whole genome shotgun (WGS) entry which is preliminary data.</text>
</comment>
<reference evidence="16" key="1">
    <citation type="journal article" date="2019" name="Int. J. Syst. Evol. Microbiol.">
        <title>The Global Catalogue of Microorganisms (GCM) 10K type strain sequencing project: providing services to taxonomists for standard genome sequencing and annotation.</title>
        <authorList>
            <consortium name="The Broad Institute Genomics Platform"/>
            <consortium name="The Broad Institute Genome Sequencing Center for Infectious Disease"/>
            <person name="Wu L."/>
            <person name="Ma J."/>
        </authorList>
    </citation>
    <scope>NUCLEOTIDE SEQUENCE [LARGE SCALE GENOMIC DNA]</scope>
    <source>
        <strain evidence="16">NBRC 110140</strain>
    </source>
</reference>
<evidence type="ECO:0000313" key="16">
    <source>
        <dbReference type="Proteomes" id="UP001156694"/>
    </source>
</evidence>
<evidence type="ECO:0000256" key="6">
    <source>
        <dbReference type="ARBA" id="ARBA00022679"/>
    </source>
</evidence>
<keyword evidence="8" id="KW-0547">Nucleotide-binding</keyword>
<dbReference type="Proteomes" id="UP001156694">
    <property type="component" value="Unassembled WGS sequence"/>
</dbReference>
<dbReference type="PANTHER" id="PTHR43065">
    <property type="entry name" value="SENSOR HISTIDINE KINASE"/>
    <property type="match status" value="1"/>
</dbReference>
<keyword evidence="13" id="KW-0175">Coiled coil</keyword>
<evidence type="ECO:0000256" key="10">
    <source>
        <dbReference type="ARBA" id="ARBA00022840"/>
    </source>
</evidence>
<dbReference type="RefSeq" id="WP_284379675.1">
    <property type="nucleotide sequence ID" value="NZ_BSNN01000008.1"/>
</dbReference>
<evidence type="ECO:0000313" key="15">
    <source>
        <dbReference type="EMBL" id="GLQ36143.1"/>
    </source>
</evidence>
<keyword evidence="11" id="KW-0472">Membrane</keyword>
<dbReference type="InterPro" id="IPR036890">
    <property type="entry name" value="HATPase_C_sf"/>
</dbReference>
<dbReference type="PRINTS" id="PR00344">
    <property type="entry name" value="BCTRLSENSOR"/>
</dbReference>
<dbReference type="Pfam" id="PF00512">
    <property type="entry name" value="HisKA"/>
    <property type="match status" value="1"/>
</dbReference>
<dbReference type="SUPFAM" id="SSF55874">
    <property type="entry name" value="ATPase domain of HSP90 chaperone/DNA topoisomerase II/histidine kinase"/>
    <property type="match status" value="1"/>
</dbReference>
<organism evidence="15 16">
    <name type="scientific">Amylibacter marinus</name>
    <dbReference type="NCBI Taxonomy" id="1475483"/>
    <lineage>
        <taxon>Bacteria</taxon>
        <taxon>Pseudomonadati</taxon>
        <taxon>Pseudomonadota</taxon>
        <taxon>Alphaproteobacteria</taxon>
        <taxon>Rhodobacterales</taxon>
        <taxon>Paracoccaceae</taxon>
        <taxon>Amylibacter</taxon>
    </lineage>
</organism>
<evidence type="ECO:0000256" key="13">
    <source>
        <dbReference type="SAM" id="Coils"/>
    </source>
</evidence>
<evidence type="ECO:0000256" key="4">
    <source>
        <dbReference type="ARBA" id="ARBA00022475"/>
    </source>
</evidence>
<keyword evidence="5" id="KW-0597">Phosphoprotein</keyword>
<keyword evidence="6" id="KW-0808">Transferase</keyword>
<evidence type="ECO:0000256" key="3">
    <source>
        <dbReference type="ARBA" id="ARBA00012438"/>
    </source>
</evidence>
<dbReference type="InterPro" id="IPR003594">
    <property type="entry name" value="HATPase_dom"/>
</dbReference>
<evidence type="ECO:0000259" key="14">
    <source>
        <dbReference type="PROSITE" id="PS50109"/>
    </source>
</evidence>
<dbReference type="InterPro" id="IPR017055">
    <property type="entry name" value="Sig_transdc_His_kinase_DctB"/>
</dbReference>